<proteinExistence type="predicted"/>
<dbReference type="InterPro" id="IPR021109">
    <property type="entry name" value="Peptidase_aspartic_dom_sf"/>
</dbReference>
<evidence type="ECO:0000313" key="2">
    <source>
        <dbReference type="Proteomes" id="UP000288805"/>
    </source>
</evidence>
<evidence type="ECO:0000313" key="1">
    <source>
        <dbReference type="EMBL" id="RVW72014.1"/>
    </source>
</evidence>
<dbReference type="AlphaFoldDB" id="A0A438GIL4"/>
<dbReference type="CDD" id="cd00303">
    <property type="entry name" value="retropepsin_like"/>
    <property type="match status" value="1"/>
</dbReference>
<dbReference type="Gene3D" id="2.40.70.10">
    <property type="entry name" value="Acid Proteases"/>
    <property type="match status" value="1"/>
</dbReference>
<organism evidence="1 2">
    <name type="scientific">Vitis vinifera</name>
    <name type="common">Grape</name>
    <dbReference type="NCBI Taxonomy" id="29760"/>
    <lineage>
        <taxon>Eukaryota</taxon>
        <taxon>Viridiplantae</taxon>
        <taxon>Streptophyta</taxon>
        <taxon>Embryophyta</taxon>
        <taxon>Tracheophyta</taxon>
        <taxon>Spermatophyta</taxon>
        <taxon>Magnoliopsida</taxon>
        <taxon>eudicotyledons</taxon>
        <taxon>Gunneridae</taxon>
        <taxon>Pentapetalae</taxon>
        <taxon>rosids</taxon>
        <taxon>Vitales</taxon>
        <taxon>Vitaceae</taxon>
        <taxon>Viteae</taxon>
        <taxon>Vitis</taxon>
    </lineage>
</organism>
<dbReference type="EMBL" id="QGNW01000425">
    <property type="protein sequence ID" value="RVW72014.1"/>
    <property type="molecule type" value="Genomic_DNA"/>
</dbReference>
<sequence length="225" mass="26009">MIEEKEKEGDAHVGSLQLLNPLKAKLVLKTPKIKWLMYVEALVNRKTTKALVDIGATHNFVLKNKENRLELQASKEEGWLKAVNSIAKPSHGEACEVAMRIGSWERMVDFTMAPMDDFKMVLRMDFLPMPLPFLCSMAILGEKKPCMVPPYGHQRFTQDPFVISCASKEGVKRKEMTYLATFKEEKDNGLREPMPKEIERVFDEFKDVMPLELPKRLFLRRKENH</sequence>
<evidence type="ECO:0008006" key="3">
    <source>
        <dbReference type="Google" id="ProtNLM"/>
    </source>
</evidence>
<protein>
    <recommendedName>
        <fullName evidence="3">Aspartic peptidase DDI1-type domain-containing protein</fullName>
    </recommendedName>
</protein>
<dbReference type="Proteomes" id="UP000288805">
    <property type="component" value="Unassembled WGS sequence"/>
</dbReference>
<comment type="caution">
    <text evidence="1">The sequence shown here is derived from an EMBL/GenBank/DDBJ whole genome shotgun (WGS) entry which is preliminary data.</text>
</comment>
<name>A0A438GIL4_VITVI</name>
<gene>
    <name evidence="1" type="ORF">CK203_055028</name>
</gene>
<reference evidence="1 2" key="1">
    <citation type="journal article" date="2018" name="PLoS Genet.">
        <title>Population sequencing reveals clonal diversity and ancestral inbreeding in the grapevine cultivar Chardonnay.</title>
        <authorList>
            <person name="Roach M.J."/>
            <person name="Johnson D.L."/>
            <person name="Bohlmann J."/>
            <person name="van Vuuren H.J."/>
            <person name="Jones S.J."/>
            <person name="Pretorius I.S."/>
            <person name="Schmidt S.A."/>
            <person name="Borneman A.R."/>
        </authorList>
    </citation>
    <scope>NUCLEOTIDE SEQUENCE [LARGE SCALE GENOMIC DNA]</scope>
    <source>
        <strain evidence="2">cv. Chardonnay</strain>
        <tissue evidence="1">Leaf</tissue>
    </source>
</reference>
<dbReference type="Pfam" id="PF08284">
    <property type="entry name" value="RVP_2"/>
    <property type="match status" value="1"/>
</dbReference>
<accession>A0A438GIL4</accession>